<dbReference type="InterPro" id="IPR001680">
    <property type="entry name" value="WD40_rpt"/>
</dbReference>
<keyword evidence="4 6" id="KW-0677">Repeat</keyword>
<keyword evidence="9" id="KW-1185">Reference proteome</keyword>
<dbReference type="PANTHER" id="PTHR16288">
    <property type="entry name" value="WD40 REPEAT PROTEIN 4"/>
    <property type="match status" value="1"/>
</dbReference>
<proteinExistence type="inferred from homology"/>
<reference evidence="8 9" key="1">
    <citation type="journal article" date="2016" name="Sci. Rep.">
        <title>Peltaster fructicola genome reveals evolution from an invasive phytopathogen to an ectophytic parasite.</title>
        <authorList>
            <person name="Xu C."/>
            <person name="Chen H."/>
            <person name="Gleason M.L."/>
            <person name="Xu J.R."/>
            <person name="Liu H."/>
            <person name="Zhang R."/>
            <person name="Sun G."/>
        </authorList>
    </citation>
    <scope>NUCLEOTIDE SEQUENCE [LARGE SCALE GENOMIC DNA]</scope>
    <source>
        <strain evidence="8 9">LNHT1506</strain>
    </source>
</reference>
<name>A0A6H0XKU2_9PEZI</name>
<evidence type="ECO:0000256" key="5">
    <source>
        <dbReference type="ARBA" id="ARBA00023242"/>
    </source>
</evidence>
<accession>A0A6H0XKU2</accession>
<gene>
    <name evidence="8" type="ORF">AMS68_000860</name>
</gene>
<evidence type="ECO:0000256" key="3">
    <source>
        <dbReference type="ARBA" id="ARBA00022694"/>
    </source>
</evidence>
<dbReference type="SUPFAM" id="SSF50978">
    <property type="entry name" value="WD40 repeat-like"/>
    <property type="match status" value="1"/>
</dbReference>
<keyword evidence="2 6" id="KW-0853">WD repeat</keyword>
<feature type="repeat" description="WD" evidence="7">
    <location>
        <begin position="257"/>
        <end position="289"/>
    </location>
</feature>
<sequence>MAMIWPYSNISTVQTIVQGKRERYLLATAGARLLVTSVDKKRIVSEWNAYQVPEEDSRRVKRQKLEHDAPRVTNIILLAVNQLHKDFVVVTDNKYLHVLSLDEFGKVTESSQRRMPKRPCAVKVLPTEGLILCADKFGDVYSLPLMPEPEQAGNDEQTAAQTAVQAEQPTFAPSATELTVHTQRNRRALENQQRQQIFTKRKDAMDFKHELLLGHISMLTDLTYVRSNGGRIITADRDEHIRVSRAPPQAHIIEGFCWGHTEFISKLCPIPDSTLLVSGGGDDWLGIWDWVTCELQDKIELKQTLVNSYVKLHGEKETVAVSKMMCLPRMKRRPATSTNMIFVLCEHVNAILTVTLEGDRLLGLHVMKTEETPLDFIGLSDGLVVSFDVRTSSKQRLLEYTFEEQNYTTVLKLRDNTRDAVTKLNEEKTTMHKEKGLDEFLYYVENFRKRVGAGGRASEDVVNGEDAEEVLEVS</sequence>
<dbReference type="GO" id="GO:0043527">
    <property type="term" value="C:tRNA methyltransferase complex"/>
    <property type="evidence" value="ECO:0007669"/>
    <property type="project" value="TreeGrafter"/>
</dbReference>
<evidence type="ECO:0000256" key="1">
    <source>
        <dbReference type="ARBA" id="ARBA00004123"/>
    </source>
</evidence>
<dbReference type="InterPro" id="IPR028884">
    <property type="entry name" value="Trm82"/>
</dbReference>
<dbReference type="InterPro" id="IPR015943">
    <property type="entry name" value="WD40/YVTN_repeat-like_dom_sf"/>
</dbReference>
<organism evidence="8 9">
    <name type="scientific">Peltaster fructicola</name>
    <dbReference type="NCBI Taxonomy" id="286661"/>
    <lineage>
        <taxon>Eukaryota</taxon>
        <taxon>Fungi</taxon>
        <taxon>Dikarya</taxon>
        <taxon>Ascomycota</taxon>
        <taxon>Pezizomycotina</taxon>
        <taxon>Dothideomycetes</taxon>
        <taxon>Dothideomycetes incertae sedis</taxon>
        <taxon>Peltaster</taxon>
    </lineage>
</organism>
<protein>
    <submittedName>
        <fullName evidence="8">Uncharacterized protein</fullName>
    </submittedName>
</protein>
<dbReference type="GO" id="GO:0005829">
    <property type="term" value="C:cytosol"/>
    <property type="evidence" value="ECO:0007669"/>
    <property type="project" value="TreeGrafter"/>
</dbReference>
<evidence type="ECO:0000256" key="2">
    <source>
        <dbReference type="ARBA" id="ARBA00022574"/>
    </source>
</evidence>
<evidence type="ECO:0000256" key="6">
    <source>
        <dbReference type="HAMAP-Rule" id="MF_03056"/>
    </source>
</evidence>
<keyword evidence="3 6" id="KW-0819">tRNA processing</keyword>
<dbReference type="AlphaFoldDB" id="A0A6H0XKU2"/>
<keyword evidence="5 6" id="KW-0539">Nucleus</keyword>
<comment type="function">
    <text evidence="6">Required for the formation of N(7)-methylguanine at position 46 (m7G46) in tRNA. In the complex, it is required to stabilize and induce conformational changes of the catalytic subunit.</text>
</comment>
<dbReference type="PANTHER" id="PTHR16288:SF0">
    <property type="entry name" value="TRNA (GUANINE-N(7)-)-METHYLTRANSFERASE NON-CATALYTIC SUBUNIT WDR4"/>
    <property type="match status" value="1"/>
</dbReference>
<dbReference type="PROSITE" id="PS50082">
    <property type="entry name" value="WD_REPEATS_2"/>
    <property type="match status" value="1"/>
</dbReference>
<dbReference type="UniPathway" id="UPA00989"/>
<dbReference type="InterPro" id="IPR036322">
    <property type="entry name" value="WD40_repeat_dom_sf"/>
</dbReference>
<dbReference type="Gene3D" id="2.130.10.10">
    <property type="entry name" value="YVTN repeat-like/Quinoprotein amine dehydrogenase"/>
    <property type="match status" value="1"/>
</dbReference>
<dbReference type="GO" id="GO:0106004">
    <property type="term" value="P:tRNA (guanine-N7)-methylation"/>
    <property type="evidence" value="ECO:0007669"/>
    <property type="project" value="UniProtKB-UniRule"/>
</dbReference>
<evidence type="ECO:0000313" key="8">
    <source>
        <dbReference type="EMBL" id="QIW95342.1"/>
    </source>
</evidence>
<evidence type="ECO:0000256" key="7">
    <source>
        <dbReference type="PROSITE-ProRule" id="PRU00221"/>
    </source>
</evidence>
<dbReference type="EMBL" id="CP051139">
    <property type="protein sequence ID" value="QIW95342.1"/>
    <property type="molecule type" value="Genomic_DNA"/>
</dbReference>
<evidence type="ECO:0000256" key="4">
    <source>
        <dbReference type="ARBA" id="ARBA00022737"/>
    </source>
</evidence>
<dbReference type="HAMAP" id="MF_03056">
    <property type="entry name" value="TRM82"/>
    <property type="match status" value="1"/>
</dbReference>
<comment type="pathway">
    <text evidence="6">tRNA modification; N(7)-methylguanine-tRNA biosynthesis.</text>
</comment>
<dbReference type="Proteomes" id="UP000503462">
    <property type="component" value="Chromosome 1"/>
</dbReference>
<comment type="subcellular location">
    <subcellularLocation>
        <location evidence="1 6">Nucleus</location>
    </subcellularLocation>
</comment>
<comment type="similarity">
    <text evidence="6">Belongs to the WD repeat TRM82 family.</text>
</comment>
<dbReference type="OrthoDB" id="339900at2759"/>
<evidence type="ECO:0000313" key="9">
    <source>
        <dbReference type="Proteomes" id="UP000503462"/>
    </source>
</evidence>
<dbReference type="GO" id="GO:0005634">
    <property type="term" value="C:nucleus"/>
    <property type="evidence" value="ECO:0007669"/>
    <property type="project" value="UniProtKB-SubCell"/>
</dbReference>